<evidence type="ECO:0000313" key="2">
    <source>
        <dbReference type="EMBL" id="GAT33261.1"/>
    </source>
</evidence>
<feature type="transmembrane region" description="Helical" evidence="1">
    <location>
        <begin position="6"/>
        <end position="32"/>
    </location>
</feature>
<proteinExistence type="predicted"/>
<organism evidence="2 3">
    <name type="scientific">Terrimicrobium sacchariphilum</name>
    <dbReference type="NCBI Taxonomy" id="690879"/>
    <lineage>
        <taxon>Bacteria</taxon>
        <taxon>Pseudomonadati</taxon>
        <taxon>Verrucomicrobiota</taxon>
        <taxon>Terrimicrobiia</taxon>
        <taxon>Terrimicrobiales</taxon>
        <taxon>Terrimicrobiaceae</taxon>
        <taxon>Terrimicrobium</taxon>
    </lineage>
</organism>
<dbReference type="AlphaFoldDB" id="A0A146G6Y1"/>
<accession>A0A146G6Y1</accession>
<dbReference type="STRING" id="690879.TSACC_21674"/>
<comment type="caution">
    <text evidence="2">The sequence shown here is derived from an EMBL/GenBank/DDBJ whole genome shotgun (WGS) entry which is preliminary data.</text>
</comment>
<gene>
    <name evidence="2" type="ORF">TSACC_21674</name>
</gene>
<keyword evidence="1" id="KW-0812">Transmembrane</keyword>
<evidence type="ECO:0000313" key="3">
    <source>
        <dbReference type="Proteomes" id="UP000076023"/>
    </source>
</evidence>
<dbReference type="RefSeq" id="WP_153811353.1">
    <property type="nucleotide sequence ID" value="NZ_BDCO01000002.1"/>
</dbReference>
<dbReference type="EMBL" id="BDCO01000002">
    <property type="protein sequence ID" value="GAT33261.1"/>
    <property type="molecule type" value="Genomic_DNA"/>
</dbReference>
<keyword evidence="1" id="KW-1133">Transmembrane helix</keyword>
<reference evidence="3" key="1">
    <citation type="journal article" date="2017" name="Genome Announc.">
        <title>Draft Genome Sequence of Terrimicrobium sacchariphilum NM-5T, a Facultative Anaerobic Soil Bacterium of the Class Spartobacteria.</title>
        <authorList>
            <person name="Qiu Y.L."/>
            <person name="Tourlousse D.M."/>
            <person name="Matsuura N."/>
            <person name="Ohashi A."/>
            <person name="Sekiguchi Y."/>
        </authorList>
    </citation>
    <scope>NUCLEOTIDE SEQUENCE [LARGE SCALE GENOMIC DNA]</scope>
    <source>
        <strain evidence="3">NM-5</strain>
    </source>
</reference>
<sequence>MKELLIQIAWAFVTVWAISAMGIMLFSFWLTVEEIKRRIEVRFGKEDER</sequence>
<dbReference type="Proteomes" id="UP000076023">
    <property type="component" value="Unassembled WGS sequence"/>
</dbReference>
<name>A0A146G6Y1_TERSA</name>
<keyword evidence="3" id="KW-1185">Reference proteome</keyword>
<evidence type="ECO:0000256" key="1">
    <source>
        <dbReference type="SAM" id="Phobius"/>
    </source>
</evidence>
<dbReference type="InParanoid" id="A0A146G6Y1"/>
<protein>
    <submittedName>
        <fullName evidence="2">Uncharacterized protein</fullName>
    </submittedName>
</protein>
<keyword evidence="1" id="KW-0472">Membrane</keyword>